<name>A0A6J6GTU9_9ZZZZ</name>
<organism evidence="1">
    <name type="scientific">freshwater metagenome</name>
    <dbReference type="NCBI Taxonomy" id="449393"/>
    <lineage>
        <taxon>unclassified sequences</taxon>
        <taxon>metagenomes</taxon>
        <taxon>ecological metagenomes</taxon>
    </lineage>
</organism>
<proteinExistence type="predicted"/>
<sequence length="185" mass="20880">MFKVDHHLSSVTMQELHGISHHERTFFESGLQCIGDVIVPRFSNNAHGRRIGIEQVTQCGVIVYFPFGTTSRSERNKSGMLELQFCGSSCKEFNVFGIGARPTPFDELHTQVIELFGNAELVFNSCRHTFNLHAITQCCVECFNKFERVFCVHDVLLWGRLVRNLGNEKAALKAAETRTSVTGVR</sequence>
<evidence type="ECO:0000313" key="1">
    <source>
        <dbReference type="EMBL" id="CAB4602355.1"/>
    </source>
</evidence>
<gene>
    <name evidence="1" type="ORF">UFOPK1808_00855</name>
</gene>
<accession>A0A6J6GTU9</accession>
<dbReference type="EMBL" id="CAEZUL010000087">
    <property type="protein sequence ID" value="CAB4602355.1"/>
    <property type="molecule type" value="Genomic_DNA"/>
</dbReference>
<dbReference type="AlphaFoldDB" id="A0A6J6GTU9"/>
<protein>
    <submittedName>
        <fullName evidence="1">Unannotated protein</fullName>
    </submittedName>
</protein>
<reference evidence="1" key="1">
    <citation type="submission" date="2020-05" db="EMBL/GenBank/DDBJ databases">
        <authorList>
            <person name="Chiriac C."/>
            <person name="Salcher M."/>
            <person name="Ghai R."/>
            <person name="Kavagutti S V."/>
        </authorList>
    </citation>
    <scope>NUCLEOTIDE SEQUENCE</scope>
</reference>